<sequence>MAVYIEGVNLPSDPPQVTLKSIFSGVVPRGLTGGRRRCAGWYKRVPARQGRRHYFSASRYRLAPARQGIAPRRAGTSLYLLGKELFLAEQVQACTGSPRSYSAASRYWLAPSRRGIAPWRAGTNLYQLGEELFLGEPVQAARREQRRRPPVKPRVGAVLPDFFTNAQ</sequence>
<organism evidence="1 2">
    <name type="scientific">Puccinia coronata f. sp. avenae</name>
    <dbReference type="NCBI Taxonomy" id="200324"/>
    <lineage>
        <taxon>Eukaryota</taxon>
        <taxon>Fungi</taxon>
        <taxon>Dikarya</taxon>
        <taxon>Basidiomycota</taxon>
        <taxon>Pucciniomycotina</taxon>
        <taxon>Pucciniomycetes</taxon>
        <taxon>Pucciniales</taxon>
        <taxon>Pucciniaceae</taxon>
        <taxon>Puccinia</taxon>
    </lineage>
</organism>
<protein>
    <submittedName>
        <fullName evidence="1">Uncharacterized protein</fullName>
    </submittedName>
</protein>
<gene>
    <name evidence="1" type="ORF">PCASD_23235</name>
</gene>
<reference evidence="1 2" key="1">
    <citation type="submission" date="2017-11" db="EMBL/GenBank/DDBJ databases">
        <title>De novo assembly and phasing of dikaryotic genomes from two isolates of Puccinia coronata f. sp. avenae, the causal agent of oat crown rust.</title>
        <authorList>
            <person name="Miller M.E."/>
            <person name="Zhang Y."/>
            <person name="Omidvar V."/>
            <person name="Sperschneider J."/>
            <person name="Schwessinger B."/>
            <person name="Raley C."/>
            <person name="Palmer J.M."/>
            <person name="Garnica D."/>
            <person name="Upadhyaya N."/>
            <person name="Rathjen J."/>
            <person name="Taylor J.M."/>
            <person name="Park R.F."/>
            <person name="Dodds P.N."/>
            <person name="Hirsch C.D."/>
            <person name="Kianian S.F."/>
            <person name="Figueroa M."/>
        </authorList>
    </citation>
    <scope>NUCLEOTIDE SEQUENCE [LARGE SCALE GENOMIC DNA]</scope>
    <source>
        <strain evidence="1">12SD80</strain>
    </source>
</reference>
<dbReference type="AlphaFoldDB" id="A0A2N5S5B6"/>
<comment type="caution">
    <text evidence="1">The sequence shown here is derived from an EMBL/GenBank/DDBJ whole genome shotgun (WGS) entry which is preliminary data.</text>
</comment>
<proteinExistence type="predicted"/>
<evidence type="ECO:0000313" key="2">
    <source>
        <dbReference type="Proteomes" id="UP000235392"/>
    </source>
</evidence>
<evidence type="ECO:0000313" key="1">
    <source>
        <dbReference type="EMBL" id="PLW08399.1"/>
    </source>
</evidence>
<accession>A0A2N5S5B6</accession>
<dbReference type="Proteomes" id="UP000235392">
    <property type="component" value="Unassembled WGS sequence"/>
</dbReference>
<name>A0A2N5S5B6_9BASI</name>
<dbReference type="EMBL" id="PGCI01001067">
    <property type="protein sequence ID" value="PLW08399.1"/>
    <property type="molecule type" value="Genomic_DNA"/>
</dbReference>